<dbReference type="SUPFAM" id="SSF55120">
    <property type="entry name" value="Pseudouridine synthase"/>
    <property type="match status" value="1"/>
</dbReference>
<evidence type="ECO:0000256" key="1">
    <source>
        <dbReference type="ARBA" id="ARBA00000073"/>
    </source>
</evidence>
<dbReference type="GO" id="GO:0000455">
    <property type="term" value="P:enzyme-directed rRNA pseudouridine synthesis"/>
    <property type="evidence" value="ECO:0007669"/>
    <property type="project" value="TreeGrafter"/>
</dbReference>
<dbReference type="GeneID" id="74431754"/>
<dbReference type="CDD" id="cd02869">
    <property type="entry name" value="PseudoU_synth_RluA_like"/>
    <property type="match status" value="1"/>
</dbReference>
<accession>A0A0A8H2P0</accession>
<dbReference type="InterPro" id="IPR050188">
    <property type="entry name" value="RluA_PseudoU_synthase"/>
</dbReference>
<comment type="similarity">
    <text evidence="2">Belongs to the pseudouridine synthase RluA family.</text>
</comment>
<dbReference type="InterPro" id="IPR006224">
    <property type="entry name" value="PsdUridine_synth_RluA-like_CS"/>
</dbReference>
<dbReference type="KEGG" id="cis:CINS_0962"/>
<dbReference type="InterPro" id="IPR006145">
    <property type="entry name" value="PsdUridine_synth_RsuA/RluA"/>
</dbReference>
<dbReference type="GO" id="GO:0009982">
    <property type="term" value="F:pseudouridine synthase activity"/>
    <property type="evidence" value="ECO:0007669"/>
    <property type="project" value="InterPro"/>
</dbReference>
<dbReference type="STRING" id="1031564.CINS_0962"/>
<dbReference type="AlphaFoldDB" id="A0A0A8H2P0"/>
<organism evidence="7 8">
    <name type="scientific">Campylobacter insulaenigrae NCTC 12927</name>
    <dbReference type="NCBI Taxonomy" id="1031564"/>
    <lineage>
        <taxon>Bacteria</taxon>
        <taxon>Pseudomonadati</taxon>
        <taxon>Campylobacterota</taxon>
        <taxon>Epsilonproteobacteria</taxon>
        <taxon>Campylobacterales</taxon>
        <taxon>Campylobacteraceae</taxon>
        <taxon>Campylobacter</taxon>
    </lineage>
</organism>
<dbReference type="RefSeq" id="WP_039650318.1">
    <property type="nucleotide sequence ID" value="NZ_CP007770.1"/>
</dbReference>
<dbReference type="PROSITE" id="PS01129">
    <property type="entry name" value="PSI_RLU"/>
    <property type="match status" value="1"/>
</dbReference>
<proteinExistence type="inferred from homology"/>
<dbReference type="GO" id="GO:0003723">
    <property type="term" value="F:RNA binding"/>
    <property type="evidence" value="ECO:0007669"/>
    <property type="project" value="InterPro"/>
</dbReference>
<gene>
    <name evidence="7" type="primary">rluA</name>
    <name evidence="7" type="ORF">CINS_0962</name>
</gene>
<dbReference type="HOGENOM" id="CLU_016902_9_0_7"/>
<evidence type="ECO:0000259" key="6">
    <source>
        <dbReference type="Pfam" id="PF00849"/>
    </source>
</evidence>
<protein>
    <recommendedName>
        <fullName evidence="4">RNA pseudouridylate synthase</fullName>
    </recommendedName>
    <alternativeName>
        <fullName evidence="5">RNA-uridine isomerase</fullName>
    </alternativeName>
</protein>
<keyword evidence="3 7" id="KW-0413">Isomerase</keyword>
<dbReference type="EMBL" id="CP007770">
    <property type="protein sequence ID" value="AJC87925.1"/>
    <property type="molecule type" value="Genomic_DNA"/>
</dbReference>
<dbReference type="Proteomes" id="UP000031163">
    <property type="component" value="Chromosome"/>
</dbReference>
<feature type="domain" description="Pseudouridine synthase RsuA/RluA-like" evidence="6">
    <location>
        <begin position="73"/>
        <end position="197"/>
    </location>
</feature>
<dbReference type="PANTHER" id="PTHR21600:SF44">
    <property type="entry name" value="RIBOSOMAL LARGE SUBUNIT PSEUDOURIDINE SYNTHASE D"/>
    <property type="match status" value="1"/>
</dbReference>
<dbReference type="Gene3D" id="3.30.2350.10">
    <property type="entry name" value="Pseudouridine synthase"/>
    <property type="match status" value="1"/>
</dbReference>
<sequence>MQDKAYKLLAIQEKISNNQAKDLIDSGCVFAMGKKIVIARALMNSKTKFVIQKIKKAKILYEDDNIIALDKPFGQISENLEIRFKAKLINRLDKETSGVLLLSKNENFRLKCIEEYKKQNVYKSYLAIVDGVIAEEVEIHEKISTTKTNNGAFSKIDKFGLEAYTHVIPLMVNAKKTLIKAIIKTGRTHQIRVHLKHIKNGIIGDEKYAKISAARMFLHCYETNIFDYNFKALLDDSFNVYGFEIKNLNF</sequence>
<evidence type="ECO:0000256" key="2">
    <source>
        <dbReference type="ARBA" id="ARBA00010876"/>
    </source>
</evidence>
<evidence type="ECO:0000256" key="4">
    <source>
        <dbReference type="ARBA" id="ARBA00031870"/>
    </source>
</evidence>
<evidence type="ECO:0000256" key="5">
    <source>
        <dbReference type="ARBA" id="ARBA00033164"/>
    </source>
</evidence>
<evidence type="ECO:0000313" key="7">
    <source>
        <dbReference type="EMBL" id="AJC87925.1"/>
    </source>
</evidence>
<comment type="catalytic activity">
    <reaction evidence="1">
        <text>a uridine in RNA = a pseudouridine in RNA</text>
        <dbReference type="Rhea" id="RHEA:48348"/>
        <dbReference type="Rhea" id="RHEA-COMP:12068"/>
        <dbReference type="Rhea" id="RHEA-COMP:12069"/>
        <dbReference type="ChEBI" id="CHEBI:65314"/>
        <dbReference type="ChEBI" id="CHEBI:65315"/>
    </reaction>
</comment>
<dbReference type="PANTHER" id="PTHR21600">
    <property type="entry name" value="MITOCHONDRIAL RNA PSEUDOURIDINE SYNTHASE"/>
    <property type="match status" value="1"/>
</dbReference>
<dbReference type="Pfam" id="PF00849">
    <property type="entry name" value="PseudoU_synth_2"/>
    <property type="match status" value="1"/>
</dbReference>
<dbReference type="GO" id="GO:0140098">
    <property type="term" value="F:catalytic activity, acting on RNA"/>
    <property type="evidence" value="ECO:0007669"/>
    <property type="project" value="UniProtKB-ARBA"/>
</dbReference>
<name>A0A0A8H2P0_9BACT</name>
<evidence type="ECO:0000313" key="8">
    <source>
        <dbReference type="Proteomes" id="UP000031163"/>
    </source>
</evidence>
<dbReference type="InterPro" id="IPR020103">
    <property type="entry name" value="PsdUridine_synth_cat_dom_sf"/>
</dbReference>
<evidence type="ECO:0000256" key="3">
    <source>
        <dbReference type="ARBA" id="ARBA00023235"/>
    </source>
</evidence>
<reference evidence="7 8" key="1">
    <citation type="journal article" date="2014" name="Genome Biol. Evol.">
        <title>Comparative Genomics of the Campylobacter lari Group.</title>
        <authorList>
            <person name="Miller W.G."/>
            <person name="Yee E."/>
            <person name="Chapman M.H."/>
            <person name="Smith T.P."/>
            <person name="Bono J.L."/>
            <person name="Huynh S."/>
            <person name="Parker C.T."/>
            <person name="Vandamme P."/>
            <person name="Luong K."/>
            <person name="Korlach J."/>
        </authorList>
    </citation>
    <scope>NUCLEOTIDE SEQUENCE [LARGE SCALE GENOMIC DNA]</scope>
    <source>
        <strain evidence="7 8">NCTC 12927</strain>
    </source>
</reference>